<dbReference type="PANTHER" id="PTHR24252:SF27">
    <property type="entry name" value="TRANSMEMBRANE PROTEASE SERINE 3-LIKE"/>
    <property type="match status" value="1"/>
</dbReference>
<name>A0A7R8W9D8_9CRUS</name>
<dbReference type="InterPro" id="IPR018114">
    <property type="entry name" value="TRYPSIN_HIS"/>
</dbReference>
<dbReference type="EMBL" id="OB660536">
    <property type="protein sequence ID" value="CAD7225255.1"/>
    <property type="molecule type" value="Genomic_DNA"/>
</dbReference>
<dbReference type="InterPro" id="IPR001254">
    <property type="entry name" value="Trypsin_dom"/>
</dbReference>
<dbReference type="SUPFAM" id="SSF56436">
    <property type="entry name" value="C-type lectin-like"/>
    <property type="match status" value="3"/>
</dbReference>
<feature type="compositionally biased region" description="Polar residues" evidence="3">
    <location>
        <begin position="874"/>
        <end position="887"/>
    </location>
</feature>
<keyword evidence="2" id="KW-0325">Glycoprotein</keyword>
<dbReference type="PROSITE" id="PS00134">
    <property type="entry name" value="TRYPSIN_HIS"/>
    <property type="match status" value="1"/>
</dbReference>
<keyword evidence="4" id="KW-0732">Signal</keyword>
<dbReference type="PRINTS" id="PR00722">
    <property type="entry name" value="CHYMOTRYPSIN"/>
</dbReference>
<dbReference type="FunFam" id="2.40.10.10:FF:000068">
    <property type="entry name" value="transmembrane protease serine 2"/>
    <property type="match status" value="1"/>
</dbReference>
<sequence length="902" mass="102023">MNFIACLLLLSTLADAAQARTPERSSQNESTKIEDGPLHPIGGMRIINGHNAFRGQFPHQVSIQLRQSYLTRYEHNCGGSIISQDWIVTAAHCVVGKSLSLMRVVAGTVSLVSGGTIHRVTERVVHKDFKTYFPYANDYAVLRVTPPFTFNSYVKRITPGCAFTFFGITFGDGIATGLTCYASGWGRTDPNSNTLPTILQYAELQALTDSQCEALIPGYVDKAHVCTLTPPKTICNDGWMFNQFNGKCLYFRNGDRKTWVEAAHKCRSMHATLASFQSKHDLEILSSIATIGNSSIKAATRMLAWTGGHSIFGKGWAWDSGEPWGGIVLHIHDYENPPKEDKCLAASFDDNDGAVTVNPLVSVDIGQKEPTKLDCWTTQIHYICQKNQILVEGINTFTHFPQPTLPLPEVNEAVSSPPKGSYGYAYPQLTWRNPFEPFVRRGTEIDLLGSQHSPTISMLEMLNKWRTKRSIPTPYTNHRIQVAPHATNQYQSSYYSPEHAPSYSTQERYLNYESQSQASPENQSIKIHASKILQQELAFKWRPCPNGWKYFWTVDKCYYSSENDLRTWEGARYRCHSLGGKLASFHNRLELTTIQQIGTVGNLVLQRSYSAWTGGHYVDGKGWRWDDEDEFWGDMDEHIHQEYYENPPTKDLCMAVFNDDARGAGLVDPYTRIPYDCKSYRMPFVCSMSPIRPPANQKPPVVQGTYKPLEERDVHTIRNYVKEKLGTVAKMSYDPETKGTSYENSKECWVGLASINKQPWKWEDGSPLDTLEHLPVDLNPSGEENNTCVVVHPDNFYGAGFGHYSMRNRPAGSFSERLDCHRKLLPFLCQKDPSQNDQPNGDSYASYYSAVPLTPSYNSAMQYNLPSNYDYNPSYNQRIHSPYAPNQHTREPQKQYYAGYQG</sequence>
<dbReference type="GO" id="GO:0004252">
    <property type="term" value="F:serine-type endopeptidase activity"/>
    <property type="evidence" value="ECO:0007669"/>
    <property type="project" value="InterPro"/>
</dbReference>
<feature type="chain" id="PRO_5043938505" evidence="4">
    <location>
        <begin position="20"/>
        <end position="902"/>
    </location>
</feature>
<protein>
    <submittedName>
        <fullName evidence="5">Uncharacterized protein</fullName>
    </submittedName>
</protein>
<dbReference type="SMART" id="SM00020">
    <property type="entry name" value="Tryp_SPc"/>
    <property type="match status" value="1"/>
</dbReference>
<dbReference type="CDD" id="cd00037">
    <property type="entry name" value="CLECT"/>
    <property type="match status" value="2"/>
</dbReference>
<reference evidence="5" key="1">
    <citation type="submission" date="2020-11" db="EMBL/GenBank/DDBJ databases">
        <authorList>
            <person name="Tran Van P."/>
        </authorList>
    </citation>
    <scope>NUCLEOTIDE SEQUENCE</scope>
</reference>
<dbReference type="Gene3D" id="3.10.100.10">
    <property type="entry name" value="Mannose-Binding Protein A, subunit A"/>
    <property type="match status" value="3"/>
</dbReference>
<dbReference type="AlphaFoldDB" id="A0A7R8W9D8"/>
<evidence type="ECO:0000256" key="4">
    <source>
        <dbReference type="SAM" id="SignalP"/>
    </source>
</evidence>
<evidence type="ECO:0000256" key="1">
    <source>
        <dbReference type="ARBA" id="ARBA00023157"/>
    </source>
</evidence>
<accession>A0A7R8W9D8</accession>
<dbReference type="PANTHER" id="PTHR24252">
    <property type="entry name" value="ACROSIN-RELATED"/>
    <property type="match status" value="1"/>
</dbReference>
<dbReference type="Pfam" id="PF00059">
    <property type="entry name" value="Lectin_C"/>
    <property type="match status" value="1"/>
</dbReference>
<dbReference type="Gene3D" id="2.40.10.10">
    <property type="entry name" value="Trypsin-like serine proteases"/>
    <property type="match status" value="2"/>
</dbReference>
<dbReference type="CDD" id="cd00190">
    <property type="entry name" value="Tryp_SPc"/>
    <property type="match status" value="1"/>
</dbReference>
<dbReference type="InterPro" id="IPR001304">
    <property type="entry name" value="C-type_lectin-like"/>
</dbReference>
<evidence type="ECO:0000256" key="2">
    <source>
        <dbReference type="ARBA" id="ARBA00023180"/>
    </source>
</evidence>
<dbReference type="SMART" id="SM00034">
    <property type="entry name" value="CLECT"/>
    <property type="match status" value="2"/>
</dbReference>
<dbReference type="InterPro" id="IPR016186">
    <property type="entry name" value="C-type_lectin-like/link_sf"/>
</dbReference>
<dbReference type="PROSITE" id="PS50240">
    <property type="entry name" value="TRYPSIN_DOM"/>
    <property type="match status" value="1"/>
</dbReference>
<feature type="region of interest" description="Disordered" evidence="3">
    <location>
        <begin position="19"/>
        <end position="39"/>
    </location>
</feature>
<feature type="region of interest" description="Disordered" evidence="3">
    <location>
        <begin position="874"/>
        <end position="902"/>
    </location>
</feature>
<proteinExistence type="predicted"/>
<dbReference type="SUPFAM" id="SSF50494">
    <property type="entry name" value="Trypsin-like serine proteases"/>
    <property type="match status" value="1"/>
</dbReference>
<feature type="signal peptide" evidence="4">
    <location>
        <begin position="1"/>
        <end position="19"/>
    </location>
</feature>
<organism evidence="5">
    <name type="scientific">Cyprideis torosa</name>
    <dbReference type="NCBI Taxonomy" id="163714"/>
    <lineage>
        <taxon>Eukaryota</taxon>
        <taxon>Metazoa</taxon>
        <taxon>Ecdysozoa</taxon>
        <taxon>Arthropoda</taxon>
        <taxon>Crustacea</taxon>
        <taxon>Oligostraca</taxon>
        <taxon>Ostracoda</taxon>
        <taxon>Podocopa</taxon>
        <taxon>Podocopida</taxon>
        <taxon>Cytherocopina</taxon>
        <taxon>Cytheroidea</taxon>
        <taxon>Cytherideidae</taxon>
        <taxon>Cyprideis</taxon>
    </lineage>
</organism>
<dbReference type="InterPro" id="IPR009003">
    <property type="entry name" value="Peptidase_S1_PA"/>
</dbReference>
<evidence type="ECO:0000313" key="5">
    <source>
        <dbReference type="EMBL" id="CAD7225255.1"/>
    </source>
</evidence>
<dbReference type="InterPro" id="IPR043504">
    <property type="entry name" value="Peptidase_S1_PA_chymotrypsin"/>
</dbReference>
<evidence type="ECO:0000256" key="3">
    <source>
        <dbReference type="SAM" id="MobiDB-lite"/>
    </source>
</evidence>
<dbReference type="GO" id="GO:0006508">
    <property type="term" value="P:proteolysis"/>
    <property type="evidence" value="ECO:0007669"/>
    <property type="project" value="InterPro"/>
</dbReference>
<dbReference type="InterPro" id="IPR016187">
    <property type="entry name" value="CTDL_fold"/>
</dbReference>
<dbReference type="Pfam" id="PF00089">
    <property type="entry name" value="Trypsin"/>
    <property type="match status" value="1"/>
</dbReference>
<gene>
    <name evidence="5" type="ORF">CTOB1V02_LOCUS3200</name>
</gene>
<keyword evidence="1" id="KW-1015">Disulfide bond</keyword>
<dbReference type="PROSITE" id="PS50041">
    <property type="entry name" value="C_TYPE_LECTIN_2"/>
    <property type="match status" value="2"/>
</dbReference>
<dbReference type="InterPro" id="IPR001314">
    <property type="entry name" value="Peptidase_S1A"/>
</dbReference>